<dbReference type="PANTHER" id="PTHR42770:SF18">
    <property type="entry name" value="ARGININE_AGMATINE ANTIPORTER"/>
    <property type="match status" value="1"/>
</dbReference>
<feature type="transmembrane region" description="Helical" evidence="10">
    <location>
        <begin position="175"/>
        <end position="195"/>
    </location>
</feature>
<keyword evidence="7 10" id="KW-0472">Membrane</keyword>
<evidence type="ECO:0000256" key="7">
    <source>
        <dbReference type="ARBA" id="ARBA00023136"/>
    </source>
</evidence>
<comment type="caution">
    <text evidence="11">The sequence shown here is derived from an EMBL/GenBank/DDBJ whole genome shotgun (WGS) entry which is preliminary data.</text>
</comment>
<proteinExistence type="inferred from homology"/>
<dbReference type="InterPro" id="IPR050367">
    <property type="entry name" value="APC_superfamily"/>
</dbReference>
<feature type="transmembrane region" description="Helical" evidence="10">
    <location>
        <begin position="207"/>
        <end position="227"/>
    </location>
</feature>
<feature type="transmembrane region" description="Helical" evidence="10">
    <location>
        <begin position="65"/>
        <end position="88"/>
    </location>
</feature>
<feature type="transmembrane region" description="Helical" evidence="10">
    <location>
        <begin position="247"/>
        <end position="269"/>
    </location>
</feature>
<feature type="transmembrane region" description="Helical" evidence="10">
    <location>
        <begin position="407"/>
        <end position="426"/>
    </location>
</feature>
<reference evidence="11 12" key="1">
    <citation type="submission" date="2016-10" db="EMBL/GenBank/DDBJ databases">
        <authorList>
            <person name="Varghese N."/>
            <person name="Submissions S."/>
        </authorList>
    </citation>
    <scope>NUCLEOTIDE SEQUENCE [LARGE SCALE GENOMIC DNA]</scope>
    <source>
        <strain evidence="11 12">LMG 22274</strain>
    </source>
</reference>
<feature type="transmembrane region" description="Helical" evidence="10">
    <location>
        <begin position="471"/>
        <end position="492"/>
    </location>
</feature>
<feature type="transmembrane region" description="Helical" evidence="10">
    <location>
        <begin position="375"/>
        <end position="395"/>
    </location>
</feature>
<comment type="function">
    <text evidence="8">Major component of the acid-resistance (AR) system allowing enteric pathogens to survive the acidic environment in the stomach. Exchanges extracellular arginine for its intracellular decarboxylation product agmatine (Agm) thereby expelling intracellular protons. Probably undergoes several conformational states in order to translocate the substrate across the membrane; keeps the substrate accessible to only 1 side of the membrane at a time by opening and closing 3 membrane-internal gates.</text>
</comment>
<dbReference type="AlphaFoldDB" id="A0AAQ1GBH0"/>
<feature type="transmembrane region" description="Helical" evidence="10">
    <location>
        <begin position="344"/>
        <end position="363"/>
    </location>
</feature>
<dbReference type="Proteomes" id="UP000183529">
    <property type="component" value="Unassembled WGS sequence"/>
</dbReference>
<feature type="transmembrane region" description="Helical" evidence="10">
    <location>
        <begin position="32"/>
        <end position="53"/>
    </location>
</feature>
<evidence type="ECO:0000313" key="11">
    <source>
        <dbReference type="EMBL" id="SEI88294.1"/>
    </source>
</evidence>
<name>A0AAQ1GBH0_9BURK</name>
<feature type="transmembrane region" description="Helical" evidence="10">
    <location>
        <begin position="113"/>
        <end position="133"/>
    </location>
</feature>
<comment type="subcellular location">
    <subcellularLocation>
        <location evidence="1">Cell membrane</location>
        <topology evidence="1">Multi-pass membrane protein</topology>
    </subcellularLocation>
</comment>
<feature type="transmembrane region" description="Helical" evidence="10">
    <location>
        <begin position="145"/>
        <end position="163"/>
    </location>
</feature>
<dbReference type="NCBIfam" id="NF007929">
    <property type="entry name" value="PRK10644.1"/>
    <property type="match status" value="1"/>
</dbReference>
<dbReference type="GO" id="GO:0005886">
    <property type="term" value="C:plasma membrane"/>
    <property type="evidence" value="ECO:0007669"/>
    <property type="project" value="UniProtKB-SubCell"/>
</dbReference>
<evidence type="ECO:0000256" key="6">
    <source>
        <dbReference type="ARBA" id="ARBA00022989"/>
    </source>
</evidence>
<evidence type="ECO:0000256" key="3">
    <source>
        <dbReference type="ARBA" id="ARBA00021069"/>
    </source>
</evidence>
<evidence type="ECO:0000256" key="9">
    <source>
        <dbReference type="SAM" id="MobiDB-lite"/>
    </source>
</evidence>
<dbReference type="RefSeq" id="WP_080180827.1">
    <property type="nucleotide sequence ID" value="NZ_CADFGN010000005.1"/>
</dbReference>
<organism evidence="11 12">
    <name type="scientific">Paraburkholderia tropica</name>
    <dbReference type="NCBI Taxonomy" id="92647"/>
    <lineage>
        <taxon>Bacteria</taxon>
        <taxon>Pseudomonadati</taxon>
        <taxon>Pseudomonadota</taxon>
        <taxon>Betaproteobacteria</taxon>
        <taxon>Burkholderiales</taxon>
        <taxon>Burkholderiaceae</taxon>
        <taxon>Paraburkholderia</taxon>
    </lineage>
</organism>
<feature type="transmembrane region" description="Helical" evidence="10">
    <location>
        <begin position="433"/>
        <end position="451"/>
    </location>
</feature>
<evidence type="ECO:0000256" key="1">
    <source>
        <dbReference type="ARBA" id="ARBA00004651"/>
    </source>
</evidence>
<evidence type="ECO:0000256" key="10">
    <source>
        <dbReference type="SAM" id="Phobius"/>
    </source>
</evidence>
<comment type="similarity">
    <text evidence="2">Belongs to the amino acid-polyamine-organocation (APC) superfamily. Basic amino acid/polyamine antiporter (APA) (TC 2.A.3.2) family.</text>
</comment>
<dbReference type="PANTHER" id="PTHR42770">
    <property type="entry name" value="AMINO ACID TRANSPORTER-RELATED"/>
    <property type="match status" value="1"/>
</dbReference>
<evidence type="ECO:0000256" key="4">
    <source>
        <dbReference type="ARBA" id="ARBA00022475"/>
    </source>
</evidence>
<evidence type="ECO:0000256" key="2">
    <source>
        <dbReference type="ARBA" id="ARBA00008220"/>
    </source>
</evidence>
<evidence type="ECO:0000256" key="5">
    <source>
        <dbReference type="ARBA" id="ARBA00022692"/>
    </source>
</evidence>
<keyword evidence="5 10" id="KW-0812">Transmembrane</keyword>
<feature type="region of interest" description="Disordered" evidence="9">
    <location>
        <begin position="1"/>
        <end position="27"/>
    </location>
</feature>
<dbReference type="InterPro" id="IPR002293">
    <property type="entry name" value="AA/rel_permease1"/>
</dbReference>
<evidence type="ECO:0000313" key="12">
    <source>
        <dbReference type="Proteomes" id="UP000183529"/>
    </source>
</evidence>
<dbReference type="GO" id="GO:0022857">
    <property type="term" value="F:transmembrane transporter activity"/>
    <property type="evidence" value="ECO:0007669"/>
    <property type="project" value="InterPro"/>
</dbReference>
<keyword evidence="4" id="KW-1003">Cell membrane</keyword>
<gene>
    <name evidence="11" type="ORF">SAMN05216550_101284</name>
</gene>
<evidence type="ECO:0000256" key="8">
    <source>
        <dbReference type="ARBA" id="ARBA00045636"/>
    </source>
</evidence>
<feature type="region of interest" description="Disordered" evidence="9">
    <location>
        <begin position="517"/>
        <end position="540"/>
    </location>
</feature>
<feature type="transmembrane region" description="Helical" evidence="10">
    <location>
        <begin position="290"/>
        <end position="312"/>
    </location>
</feature>
<keyword evidence="6 10" id="KW-1133">Transmembrane helix</keyword>
<protein>
    <recommendedName>
        <fullName evidence="3">Arginine/agmatine antiporter</fullName>
    </recommendedName>
</protein>
<dbReference type="Gene3D" id="1.20.1740.10">
    <property type="entry name" value="Amino acid/polyamine transporter I"/>
    <property type="match status" value="1"/>
</dbReference>
<feature type="compositionally biased region" description="Low complexity" evidence="9">
    <location>
        <begin position="517"/>
        <end position="534"/>
    </location>
</feature>
<sequence>MSDATPSGTALTQGGAASGNERDAEGKGAPKIGVVAATLMVAGNMMGSGVFMLPANLAATGGISIFGWLITVVGAVSLGLVFAKLAAIEPLAGGPYAYARKSFGNYVGYQTNLIYWLANVLGNTGLAVAGLGYLTHFFPSLRDPLTFAAAQIFVIWLLTYANILGPQVVARVQSVTTIIALIPIVGMAVFGWFWFSGAVYMSGWNVSGGNAFSAIGSTLNFTLWAFIGVESASVSTAVVANPQRNVPIATVGGVVIAAVCYVLSSTVIMGMIPNKALIASNAPFADAARVALGSTAANAVALCAALGCLGSLGGWTLLVGQTAKAAADDGLFGNVFARVNAKNVPSAGLAIVATIMTVQVLATMSPNASEQFGKIASIAVIMTLLPYIYSCIAIKVLGYGKMSPHQFSFYTVVGLIGAVYALWAMVGSDGQQTRWSLIFVIATVVFYELSVNRQREITEKHLHPGGRVPGWVRYMSFGVAVVALVATFWMSVGRDRGLTLRPRVPLPGVASAPVATVAPAASPTPSATPATPSTNSENAS</sequence>
<feature type="compositionally biased region" description="Polar residues" evidence="9">
    <location>
        <begin position="1"/>
        <end position="12"/>
    </location>
</feature>
<dbReference type="Pfam" id="PF13520">
    <property type="entry name" value="AA_permease_2"/>
    <property type="match status" value="1"/>
</dbReference>
<dbReference type="EMBL" id="FNZM01000001">
    <property type="protein sequence ID" value="SEI88294.1"/>
    <property type="molecule type" value="Genomic_DNA"/>
</dbReference>
<accession>A0AAQ1GBH0</accession>